<dbReference type="EMBL" id="JALJOQ010000040">
    <property type="protein sequence ID" value="KAK9805963.1"/>
    <property type="molecule type" value="Genomic_DNA"/>
</dbReference>
<dbReference type="NCBIfam" id="TIGR02058">
    <property type="entry name" value="lin0512_fam"/>
    <property type="match status" value="1"/>
</dbReference>
<organism evidence="4 5">
    <name type="scientific">Symbiochloris irregularis</name>
    <dbReference type="NCBI Taxonomy" id="706552"/>
    <lineage>
        <taxon>Eukaryota</taxon>
        <taxon>Viridiplantae</taxon>
        <taxon>Chlorophyta</taxon>
        <taxon>core chlorophytes</taxon>
        <taxon>Trebouxiophyceae</taxon>
        <taxon>Trebouxiales</taxon>
        <taxon>Trebouxiaceae</taxon>
        <taxon>Symbiochloris</taxon>
    </lineage>
</organism>
<dbReference type="Pfam" id="PF09585">
    <property type="entry name" value="Lin0512_fam"/>
    <property type="match status" value="1"/>
</dbReference>
<dbReference type="Proteomes" id="UP001465755">
    <property type="component" value="Unassembled WGS sequence"/>
</dbReference>
<sequence>MAQASSSGPSPVEGATTRVPKGFKKVLAVHFGAGYDRHGQDATAAALQALERAMENTTSPGIVNFVPGGYAGVKVKAKIGVPAHESVDKEELRAAVIFAKPENVEIKVVPGGLRWHSGVVLPKLGDAAKHDGKPVDEEYDSSDDEDELAGVNTAKDDVFAAIAAVRVGF</sequence>
<evidence type="ECO:0000313" key="4">
    <source>
        <dbReference type="EMBL" id="KAK9805963.1"/>
    </source>
</evidence>
<comment type="caution">
    <text evidence="4">The sequence shown here is derived from an EMBL/GenBank/DDBJ whole genome shotgun (WGS) entry which is preliminary data.</text>
</comment>
<evidence type="ECO:0000313" key="5">
    <source>
        <dbReference type="Proteomes" id="UP001465755"/>
    </source>
</evidence>
<evidence type="ECO:0000256" key="3">
    <source>
        <dbReference type="SAM" id="MobiDB-lite"/>
    </source>
</evidence>
<dbReference type="AlphaFoldDB" id="A0AAW1PBZ1"/>
<dbReference type="PANTHER" id="PTHR34784:SF1">
    <property type="entry name" value="50S RIBOSOMAL PROTEIN L34"/>
    <property type="match status" value="1"/>
</dbReference>
<keyword evidence="2" id="KW-0342">GTP-binding</keyword>
<reference evidence="4 5" key="1">
    <citation type="journal article" date="2024" name="Nat. Commun.">
        <title>Phylogenomics reveals the evolutionary origins of lichenization in chlorophyte algae.</title>
        <authorList>
            <person name="Puginier C."/>
            <person name="Libourel C."/>
            <person name="Otte J."/>
            <person name="Skaloud P."/>
            <person name="Haon M."/>
            <person name="Grisel S."/>
            <person name="Petersen M."/>
            <person name="Berrin J.G."/>
            <person name="Delaux P.M."/>
            <person name="Dal Grande F."/>
            <person name="Keller J."/>
        </authorList>
    </citation>
    <scope>NUCLEOTIDE SEQUENCE [LARGE SCALE GENOMIC DNA]</scope>
    <source>
        <strain evidence="4 5">SAG 2036</strain>
    </source>
</reference>
<dbReference type="InterPro" id="IPR037103">
    <property type="entry name" value="Tubulin/FtsZ-like_C"/>
</dbReference>
<protein>
    <submittedName>
        <fullName evidence="4">Uncharacterized protein</fullName>
    </submittedName>
</protein>
<dbReference type="InterPro" id="IPR011719">
    <property type="entry name" value="CHP02058"/>
</dbReference>
<accession>A0AAW1PBZ1</accession>
<evidence type="ECO:0000256" key="1">
    <source>
        <dbReference type="ARBA" id="ARBA00022741"/>
    </source>
</evidence>
<dbReference type="PANTHER" id="PTHR34784">
    <property type="entry name" value="50S RIBOSOMAL PROTEIN L34"/>
    <property type="match status" value="1"/>
</dbReference>
<gene>
    <name evidence="4" type="ORF">WJX73_009198</name>
</gene>
<proteinExistence type="predicted"/>
<dbReference type="GO" id="GO:0005525">
    <property type="term" value="F:GTP binding"/>
    <property type="evidence" value="ECO:0007669"/>
    <property type="project" value="UniProtKB-KW"/>
</dbReference>
<name>A0AAW1PBZ1_9CHLO</name>
<keyword evidence="1" id="KW-0547">Nucleotide-binding</keyword>
<feature type="compositionally biased region" description="Basic and acidic residues" evidence="3">
    <location>
        <begin position="126"/>
        <end position="136"/>
    </location>
</feature>
<evidence type="ECO:0000256" key="2">
    <source>
        <dbReference type="ARBA" id="ARBA00023134"/>
    </source>
</evidence>
<dbReference type="Gene3D" id="3.30.1330.20">
    <property type="entry name" value="Tubulin/FtsZ, C-terminal domain"/>
    <property type="match status" value="1"/>
</dbReference>
<keyword evidence="5" id="KW-1185">Reference proteome</keyword>
<feature type="region of interest" description="Disordered" evidence="3">
    <location>
        <begin position="126"/>
        <end position="145"/>
    </location>
</feature>